<feature type="region of interest" description="Disordered" evidence="1">
    <location>
        <begin position="1"/>
        <end position="51"/>
    </location>
</feature>
<sequence length="51" mass="5712">MNKNNPKEAYYSRRNKTQKSGDSKRDNHKDSGSQGGCVCNYNISTDNSKGK</sequence>
<dbReference type="AlphaFoldDB" id="A0A7S7LWX5"/>
<dbReference type="EMBL" id="CP054492">
    <property type="protein sequence ID" value="QOY53034.1"/>
    <property type="molecule type" value="Genomic_DNA"/>
</dbReference>
<name>A0A7S7LWX5_9BACT</name>
<proteinExistence type="predicted"/>
<feature type="compositionally biased region" description="Basic and acidic residues" evidence="1">
    <location>
        <begin position="19"/>
        <end position="31"/>
    </location>
</feature>
<organism evidence="2 3">
    <name type="scientific">Candidatus Sulfurimonas baltica</name>
    <dbReference type="NCBI Taxonomy" id="2740404"/>
    <lineage>
        <taxon>Bacteria</taxon>
        <taxon>Pseudomonadati</taxon>
        <taxon>Campylobacterota</taxon>
        <taxon>Epsilonproteobacteria</taxon>
        <taxon>Campylobacterales</taxon>
        <taxon>Sulfurimonadaceae</taxon>
        <taxon>Sulfurimonas</taxon>
    </lineage>
</organism>
<gene>
    <name evidence="2" type="ORF">HUE88_04955</name>
</gene>
<dbReference type="RefSeq" id="WP_194371696.1">
    <property type="nucleotide sequence ID" value="NZ_CP054492.1"/>
</dbReference>
<accession>A0A7S7LWX5</accession>
<evidence type="ECO:0000256" key="1">
    <source>
        <dbReference type="SAM" id="MobiDB-lite"/>
    </source>
</evidence>
<protein>
    <submittedName>
        <fullName evidence="2">Uncharacterized protein</fullName>
    </submittedName>
</protein>
<evidence type="ECO:0000313" key="2">
    <source>
        <dbReference type="EMBL" id="QOY53034.1"/>
    </source>
</evidence>
<evidence type="ECO:0000313" key="3">
    <source>
        <dbReference type="Proteomes" id="UP000593994"/>
    </source>
</evidence>
<keyword evidence="3" id="KW-1185">Reference proteome</keyword>
<dbReference type="Proteomes" id="UP000593994">
    <property type="component" value="Chromosome"/>
</dbReference>
<dbReference type="KEGG" id="sbal:HUE88_04955"/>
<reference evidence="2 3" key="1">
    <citation type="submission" date="2020-05" db="EMBL/GenBank/DDBJ databases">
        <title>Sulfurimonas marisnigri, sp. nov., and Sulfurimonas baltica, sp. nov., manganese oxide reducing chemolithoautotrophs of the class Epsilonproteobacteria isolated from the pelagic redoxclines of the Black and Baltic Seas and emended description of the genus Sulfurimonas.</title>
        <authorList>
            <person name="Henkel J.V."/>
            <person name="Laudan C."/>
            <person name="Werner J."/>
            <person name="Neu T."/>
            <person name="Plewe S."/>
            <person name="Sproer C."/>
            <person name="Bunk B."/>
            <person name="Schulz-Vogt H.N."/>
        </authorList>
    </citation>
    <scope>NUCLEOTIDE SEQUENCE [LARGE SCALE GENOMIC DNA]</scope>
    <source>
        <strain evidence="2 3">GD2</strain>
    </source>
</reference>
<feature type="compositionally biased region" description="Polar residues" evidence="1">
    <location>
        <begin position="41"/>
        <end position="51"/>
    </location>
</feature>